<dbReference type="InterPro" id="IPR018122">
    <property type="entry name" value="TF_fork_head_CS_1"/>
</dbReference>
<dbReference type="GO" id="GO:0000981">
    <property type="term" value="F:DNA-binding transcription factor activity, RNA polymerase II-specific"/>
    <property type="evidence" value="ECO:0007669"/>
    <property type="project" value="TreeGrafter"/>
</dbReference>
<feature type="region of interest" description="Disordered" evidence="8">
    <location>
        <begin position="366"/>
        <end position="433"/>
    </location>
</feature>
<feature type="compositionally biased region" description="Low complexity" evidence="8">
    <location>
        <begin position="65"/>
        <end position="82"/>
    </location>
</feature>
<dbReference type="InterPro" id="IPR036390">
    <property type="entry name" value="WH_DNA-bd_sf"/>
</dbReference>
<dbReference type="GO" id="GO:0030154">
    <property type="term" value="P:cell differentiation"/>
    <property type="evidence" value="ECO:0007669"/>
    <property type="project" value="TreeGrafter"/>
</dbReference>
<feature type="compositionally biased region" description="Basic residues" evidence="8">
    <location>
        <begin position="374"/>
        <end position="388"/>
    </location>
</feature>
<accession>A0A9J7DQ01</accession>
<evidence type="ECO:0000313" key="10">
    <source>
        <dbReference type="Proteomes" id="UP001652621"/>
    </source>
</evidence>
<evidence type="ECO:0000259" key="9">
    <source>
        <dbReference type="PROSITE" id="PS50039"/>
    </source>
</evidence>
<dbReference type="SMART" id="SM00339">
    <property type="entry name" value="FH"/>
    <property type="match status" value="1"/>
</dbReference>
<dbReference type="OrthoDB" id="5402974at2759"/>
<dbReference type="PANTHER" id="PTHR11829:SF402">
    <property type="entry name" value="FORK HEAD DOMAIN-CONTAINING PROTEIN FD3-RELATED"/>
    <property type="match status" value="1"/>
</dbReference>
<protein>
    <submittedName>
        <fullName evidence="11">Fork head domain-containing protein FD3</fullName>
    </submittedName>
</protein>
<feature type="compositionally biased region" description="Low complexity" evidence="8">
    <location>
        <begin position="89"/>
        <end position="114"/>
    </location>
</feature>
<dbReference type="CDD" id="cd20048">
    <property type="entry name" value="FH_FOXD4-like"/>
    <property type="match status" value="1"/>
</dbReference>
<keyword evidence="5" id="KW-0804">Transcription</keyword>
<dbReference type="GeneID" id="101900708"/>
<keyword evidence="4 7" id="KW-0238">DNA-binding</keyword>
<comment type="subcellular location">
    <subcellularLocation>
        <location evidence="1 7">Nucleus</location>
    </subcellularLocation>
</comment>
<keyword evidence="2" id="KW-0217">Developmental protein</keyword>
<evidence type="ECO:0000256" key="4">
    <source>
        <dbReference type="ARBA" id="ARBA00023125"/>
    </source>
</evidence>
<dbReference type="InterPro" id="IPR001766">
    <property type="entry name" value="Fork_head_dom"/>
</dbReference>
<evidence type="ECO:0000256" key="6">
    <source>
        <dbReference type="ARBA" id="ARBA00023242"/>
    </source>
</evidence>
<dbReference type="InterPro" id="IPR050211">
    <property type="entry name" value="FOX_domain-containing"/>
</dbReference>
<dbReference type="InterPro" id="IPR036388">
    <property type="entry name" value="WH-like_DNA-bd_sf"/>
</dbReference>
<feature type="compositionally biased region" description="Acidic residues" evidence="8">
    <location>
        <begin position="401"/>
        <end position="417"/>
    </location>
</feature>
<proteinExistence type="predicted"/>
<dbReference type="Pfam" id="PF00250">
    <property type="entry name" value="Forkhead"/>
    <property type="match status" value="1"/>
</dbReference>
<organism evidence="10 11">
    <name type="scientific">Musca domestica</name>
    <name type="common">House fly</name>
    <dbReference type="NCBI Taxonomy" id="7370"/>
    <lineage>
        <taxon>Eukaryota</taxon>
        <taxon>Metazoa</taxon>
        <taxon>Ecdysozoa</taxon>
        <taxon>Arthropoda</taxon>
        <taxon>Hexapoda</taxon>
        <taxon>Insecta</taxon>
        <taxon>Pterygota</taxon>
        <taxon>Neoptera</taxon>
        <taxon>Endopterygota</taxon>
        <taxon>Diptera</taxon>
        <taxon>Brachycera</taxon>
        <taxon>Muscomorpha</taxon>
        <taxon>Muscoidea</taxon>
        <taxon>Muscidae</taxon>
        <taxon>Musca</taxon>
    </lineage>
</organism>
<dbReference type="GO" id="GO:0005634">
    <property type="term" value="C:nucleus"/>
    <property type="evidence" value="ECO:0007669"/>
    <property type="project" value="UniProtKB-SubCell"/>
</dbReference>
<dbReference type="GO" id="GO:0009653">
    <property type="term" value="P:anatomical structure morphogenesis"/>
    <property type="evidence" value="ECO:0007669"/>
    <property type="project" value="TreeGrafter"/>
</dbReference>
<evidence type="ECO:0000256" key="7">
    <source>
        <dbReference type="PROSITE-ProRule" id="PRU00089"/>
    </source>
</evidence>
<dbReference type="RefSeq" id="XP_019895649.1">
    <property type="nucleotide sequence ID" value="XM_020040090.2"/>
</dbReference>
<evidence type="ECO:0000313" key="11">
    <source>
        <dbReference type="RefSeq" id="XP_019895649.1"/>
    </source>
</evidence>
<reference evidence="11" key="1">
    <citation type="submission" date="2025-08" db="UniProtKB">
        <authorList>
            <consortium name="RefSeq"/>
        </authorList>
    </citation>
    <scope>IDENTIFICATION</scope>
    <source>
        <strain evidence="11">Aabys</strain>
        <tissue evidence="11">Whole body</tissue>
    </source>
</reference>
<dbReference type="FunFam" id="1.10.10.10:FF:000016">
    <property type="entry name" value="Forkhead box protein I1"/>
    <property type="match status" value="1"/>
</dbReference>
<name>A0A9J7DQ01_MUSDO</name>
<evidence type="ECO:0000256" key="2">
    <source>
        <dbReference type="ARBA" id="ARBA00022473"/>
    </source>
</evidence>
<evidence type="ECO:0000256" key="5">
    <source>
        <dbReference type="ARBA" id="ARBA00023163"/>
    </source>
</evidence>
<feature type="DNA-binding region" description="Fork-head" evidence="7">
    <location>
        <begin position="128"/>
        <end position="222"/>
    </location>
</feature>
<feature type="region of interest" description="Disordered" evidence="8">
    <location>
        <begin position="23"/>
        <end position="123"/>
    </location>
</feature>
<dbReference type="AlphaFoldDB" id="A0A9J7DQ01"/>
<feature type="compositionally biased region" description="Basic residues" evidence="8">
    <location>
        <begin position="54"/>
        <end position="64"/>
    </location>
</feature>
<dbReference type="PANTHER" id="PTHR11829">
    <property type="entry name" value="FORKHEAD BOX PROTEIN"/>
    <property type="match status" value="1"/>
</dbReference>
<dbReference type="InterPro" id="IPR030456">
    <property type="entry name" value="TF_fork_head_CS_2"/>
</dbReference>
<dbReference type="KEGG" id="mde:101900708"/>
<dbReference type="PROSITE" id="PS50039">
    <property type="entry name" value="FORK_HEAD_3"/>
    <property type="match status" value="1"/>
</dbReference>
<dbReference type="PRINTS" id="PR00053">
    <property type="entry name" value="FORKHEAD"/>
</dbReference>
<dbReference type="GO" id="GO:0000978">
    <property type="term" value="F:RNA polymerase II cis-regulatory region sequence-specific DNA binding"/>
    <property type="evidence" value="ECO:0007669"/>
    <property type="project" value="TreeGrafter"/>
</dbReference>
<gene>
    <name evidence="11" type="primary">LOC101900708</name>
</gene>
<evidence type="ECO:0000256" key="3">
    <source>
        <dbReference type="ARBA" id="ARBA00023015"/>
    </source>
</evidence>
<dbReference type="PROSITE" id="PS00658">
    <property type="entry name" value="FORK_HEAD_2"/>
    <property type="match status" value="1"/>
</dbReference>
<dbReference type="CTD" id="37631"/>
<evidence type="ECO:0000256" key="1">
    <source>
        <dbReference type="ARBA" id="ARBA00004123"/>
    </source>
</evidence>
<keyword evidence="10" id="KW-1185">Reference proteome</keyword>
<dbReference type="Proteomes" id="UP001652621">
    <property type="component" value="Unplaced"/>
</dbReference>
<dbReference type="PROSITE" id="PS00657">
    <property type="entry name" value="FORK_HEAD_1"/>
    <property type="match status" value="1"/>
</dbReference>
<feature type="domain" description="Fork-head" evidence="9">
    <location>
        <begin position="128"/>
        <end position="222"/>
    </location>
</feature>
<sequence length="566" mass="61852">MHTSSAAADLIVLNACPPSHLANIPLSPPAHLKRRSTNTLSSETTMAGGIHTNHQQHQHQHHHTSQQQHQHQHSSQNLQHHQPSVAPQSASTSSNVSVPSSSPHEENTTTSTNNLDSDADKINSPLVKPPYSYIALITMAILQSPQKKLTLSGICDFIMQRFAYYKDKFPAWQNSIRHNLSLNDCFIKVPREPGNPGKGNFWTLDPLAEDMFDNGSFLRRRKRYKRAPAIQRFPFTSMFGTLSPFWIRKPVPLVPVHFNVPNFAGGTRDCFDMLHPPAAAAADVFDAVALRGTAAAGAAASAADNKKFNFFANTDLSMYPRSAVDKFEAFARGAAAERPLMDMSGVSDLEKMKLYSFGALPGSGDENGFTATPGHHHLPQHQAHHHLTTSHYDTQTHSSQDSDESDDDRIDIESPDEQDSHISDSIESLSTNRLDVQVDDSDELSTGAAGDSQGAGGLKRQLKDASSCILLFNNYDTLIASNNNNNNNSNKTNRPDGKAPETGVVKPSPTATKHITASLPEVGSYKSSLLSFEYETGRTTTKHSAARDFRIETLIGNNDAAESVCD</sequence>
<evidence type="ECO:0000256" key="8">
    <source>
        <dbReference type="SAM" id="MobiDB-lite"/>
    </source>
</evidence>
<feature type="region of interest" description="Disordered" evidence="8">
    <location>
        <begin position="482"/>
        <end position="509"/>
    </location>
</feature>
<keyword evidence="3" id="KW-0805">Transcription regulation</keyword>
<dbReference type="VEuPathDB" id="VectorBase:MDOMA2_012643"/>
<dbReference type="SUPFAM" id="SSF46785">
    <property type="entry name" value="Winged helix' DNA-binding domain"/>
    <property type="match status" value="1"/>
</dbReference>
<keyword evidence="6 7" id="KW-0539">Nucleus</keyword>
<dbReference type="Gene3D" id="1.10.10.10">
    <property type="entry name" value="Winged helix-like DNA-binding domain superfamily/Winged helix DNA-binding domain"/>
    <property type="match status" value="1"/>
</dbReference>